<proteinExistence type="predicted"/>
<organism evidence="1 2">
    <name type="scientific">Datura stramonium</name>
    <name type="common">Jimsonweed</name>
    <name type="synonym">Common thornapple</name>
    <dbReference type="NCBI Taxonomy" id="4076"/>
    <lineage>
        <taxon>Eukaryota</taxon>
        <taxon>Viridiplantae</taxon>
        <taxon>Streptophyta</taxon>
        <taxon>Embryophyta</taxon>
        <taxon>Tracheophyta</taxon>
        <taxon>Spermatophyta</taxon>
        <taxon>Magnoliopsida</taxon>
        <taxon>eudicotyledons</taxon>
        <taxon>Gunneridae</taxon>
        <taxon>Pentapetalae</taxon>
        <taxon>asterids</taxon>
        <taxon>lamiids</taxon>
        <taxon>Solanales</taxon>
        <taxon>Solanaceae</taxon>
        <taxon>Solanoideae</taxon>
        <taxon>Datureae</taxon>
        <taxon>Datura</taxon>
    </lineage>
</organism>
<sequence length="59" mass="6673">MCLRGRNSFSEIEALLELSSKLDEIAPVVGTSSRFSHQMPNQARFFQGQIVSYHDLSED</sequence>
<reference evidence="1 2" key="1">
    <citation type="journal article" date="2021" name="BMC Genomics">
        <title>Datura genome reveals duplications of psychoactive alkaloid biosynthetic genes and high mutation rate following tissue culture.</title>
        <authorList>
            <person name="Rajewski A."/>
            <person name="Carter-House D."/>
            <person name="Stajich J."/>
            <person name="Litt A."/>
        </authorList>
    </citation>
    <scope>NUCLEOTIDE SEQUENCE [LARGE SCALE GENOMIC DNA]</scope>
    <source>
        <strain evidence="1">AR-01</strain>
    </source>
</reference>
<accession>A0ABS8VEK5</accession>
<keyword evidence="2" id="KW-1185">Reference proteome</keyword>
<comment type="caution">
    <text evidence="1">The sequence shown here is derived from an EMBL/GenBank/DDBJ whole genome shotgun (WGS) entry which is preliminary data.</text>
</comment>
<protein>
    <submittedName>
        <fullName evidence="1">Uncharacterized protein</fullName>
    </submittedName>
</protein>
<evidence type="ECO:0000313" key="1">
    <source>
        <dbReference type="EMBL" id="MCD9644370.1"/>
    </source>
</evidence>
<name>A0ABS8VEK5_DATST</name>
<evidence type="ECO:0000313" key="2">
    <source>
        <dbReference type="Proteomes" id="UP000823775"/>
    </source>
</evidence>
<dbReference type="EMBL" id="JACEIK010004131">
    <property type="protein sequence ID" value="MCD9644370.1"/>
    <property type="molecule type" value="Genomic_DNA"/>
</dbReference>
<gene>
    <name evidence="1" type="ORF">HAX54_032568</name>
</gene>
<feature type="non-terminal residue" evidence="1">
    <location>
        <position position="59"/>
    </location>
</feature>
<dbReference type="Proteomes" id="UP000823775">
    <property type="component" value="Unassembled WGS sequence"/>
</dbReference>